<dbReference type="EMBL" id="FRCK01000001">
    <property type="protein sequence ID" value="SHL81799.1"/>
    <property type="molecule type" value="Genomic_DNA"/>
</dbReference>
<dbReference type="InterPro" id="IPR009562">
    <property type="entry name" value="DUF1178"/>
</dbReference>
<gene>
    <name evidence="2" type="ORF">SAMN05444389_101505</name>
</gene>
<dbReference type="STRING" id="53463.SAMN05444389_101505"/>
<reference evidence="3" key="1">
    <citation type="submission" date="2016-11" db="EMBL/GenBank/DDBJ databases">
        <authorList>
            <person name="Varghese N."/>
            <person name="Submissions S."/>
        </authorList>
    </citation>
    <scope>NUCLEOTIDE SEQUENCE [LARGE SCALE GENOMIC DNA]</scope>
    <source>
        <strain evidence="3">DSM 6637</strain>
    </source>
</reference>
<proteinExistence type="predicted"/>
<dbReference type="OrthoDB" id="9799894at2"/>
<name>A0A1M7DRK2_9RHOB</name>
<evidence type="ECO:0000313" key="3">
    <source>
        <dbReference type="Proteomes" id="UP000184444"/>
    </source>
</evidence>
<dbReference type="PIRSF" id="PIRSF032131">
    <property type="entry name" value="UCP032131"/>
    <property type="match status" value="1"/>
</dbReference>
<protein>
    <recommendedName>
        <fullName evidence="4">DUF1178 family protein</fullName>
    </recommendedName>
</protein>
<accession>A0A1M7DRK2</accession>
<dbReference type="AlphaFoldDB" id="A0A1M7DRK2"/>
<dbReference type="RefSeq" id="WP_073061453.1">
    <property type="nucleotide sequence ID" value="NZ_FRCK01000001.1"/>
</dbReference>
<evidence type="ECO:0008006" key="4">
    <source>
        <dbReference type="Google" id="ProtNLM"/>
    </source>
</evidence>
<dbReference type="Pfam" id="PF06676">
    <property type="entry name" value="DUF1178"/>
    <property type="match status" value="1"/>
</dbReference>
<evidence type="ECO:0000313" key="2">
    <source>
        <dbReference type="EMBL" id="SHL81799.1"/>
    </source>
</evidence>
<sequence>MIRYALRCDKGHDFDSWFRSAAAYDALSGAGQVSCAVCGSVSVQKAPMAPAVPARDDPRGAVPDSGAEAARPLERPGSAAEAALQALRRHVEENSAYVGSDFATTARAMHAGDIPERSIHGEARLDEARKLIEDGVPVMPLPFRTTRKLS</sequence>
<dbReference type="Proteomes" id="UP000184444">
    <property type="component" value="Unassembled WGS sequence"/>
</dbReference>
<feature type="region of interest" description="Disordered" evidence="1">
    <location>
        <begin position="49"/>
        <end position="81"/>
    </location>
</feature>
<evidence type="ECO:0000256" key="1">
    <source>
        <dbReference type="SAM" id="MobiDB-lite"/>
    </source>
</evidence>
<organism evidence="2 3">
    <name type="scientific">Paracoccus solventivorans</name>
    <dbReference type="NCBI Taxonomy" id="53463"/>
    <lineage>
        <taxon>Bacteria</taxon>
        <taxon>Pseudomonadati</taxon>
        <taxon>Pseudomonadota</taxon>
        <taxon>Alphaproteobacteria</taxon>
        <taxon>Rhodobacterales</taxon>
        <taxon>Paracoccaceae</taxon>
        <taxon>Paracoccus</taxon>
    </lineage>
</organism>
<keyword evidence="3" id="KW-1185">Reference proteome</keyword>